<dbReference type="InterPro" id="IPR051209">
    <property type="entry name" value="FAD-bind_Monooxygenase_sf"/>
</dbReference>
<dbReference type="OrthoDB" id="74360at2759"/>
<comment type="similarity">
    <text evidence="1">Belongs to the FAD-binding monooxygenase family.</text>
</comment>
<dbReference type="EMBL" id="JAGMUV010000022">
    <property type="protein sequence ID" value="KAH7124203.1"/>
    <property type="molecule type" value="Genomic_DNA"/>
</dbReference>
<keyword evidence="4" id="KW-0560">Oxidoreductase</keyword>
<evidence type="ECO:0000256" key="4">
    <source>
        <dbReference type="ARBA" id="ARBA00023002"/>
    </source>
</evidence>
<dbReference type="Gene3D" id="3.50.50.60">
    <property type="entry name" value="FAD/NAD(P)-binding domain"/>
    <property type="match status" value="3"/>
</dbReference>
<evidence type="ECO:0000313" key="6">
    <source>
        <dbReference type="Proteomes" id="UP000738349"/>
    </source>
</evidence>
<evidence type="ECO:0000256" key="1">
    <source>
        <dbReference type="ARBA" id="ARBA00010139"/>
    </source>
</evidence>
<dbReference type="Pfam" id="PF13450">
    <property type="entry name" value="NAD_binding_8"/>
    <property type="match status" value="1"/>
</dbReference>
<gene>
    <name evidence="5" type="ORF">EDB81DRAFT_912146</name>
</gene>
<dbReference type="Proteomes" id="UP000738349">
    <property type="component" value="Unassembled WGS sequence"/>
</dbReference>
<accession>A0A9P9IJ94</accession>
<comment type="caution">
    <text evidence="5">The sequence shown here is derived from an EMBL/GenBank/DDBJ whole genome shotgun (WGS) entry which is preliminary data.</text>
</comment>
<evidence type="ECO:0000256" key="3">
    <source>
        <dbReference type="ARBA" id="ARBA00022827"/>
    </source>
</evidence>
<keyword evidence="6" id="KW-1185">Reference proteome</keyword>
<dbReference type="InterPro" id="IPR036188">
    <property type="entry name" value="FAD/NAD-bd_sf"/>
</dbReference>
<protein>
    <submittedName>
        <fullName evidence="5">Uncharacterized protein</fullName>
    </submittedName>
</protein>
<dbReference type="GO" id="GO:0050661">
    <property type="term" value="F:NADP binding"/>
    <property type="evidence" value="ECO:0007669"/>
    <property type="project" value="InterPro"/>
</dbReference>
<dbReference type="AlphaFoldDB" id="A0A9P9IJ94"/>
<dbReference type="GO" id="GO:0050660">
    <property type="term" value="F:flavin adenine dinucleotide binding"/>
    <property type="evidence" value="ECO:0007669"/>
    <property type="project" value="InterPro"/>
</dbReference>
<organism evidence="5 6">
    <name type="scientific">Dactylonectria macrodidyma</name>
    <dbReference type="NCBI Taxonomy" id="307937"/>
    <lineage>
        <taxon>Eukaryota</taxon>
        <taxon>Fungi</taxon>
        <taxon>Dikarya</taxon>
        <taxon>Ascomycota</taxon>
        <taxon>Pezizomycotina</taxon>
        <taxon>Sordariomycetes</taxon>
        <taxon>Hypocreomycetidae</taxon>
        <taxon>Hypocreales</taxon>
        <taxon>Nectriaceae</taxon>
        <taxon>Dactylonectria</taxon>
    </lineage>
</organism>
<evidence type="ECO:0000313" key="5">
    <source>
        <dbReference type="EMBL" id="KAH7124203.1"/>
    </source>
</evidence>
<dbReference type="PANTHER" id="PTHR42877">
    <property type="entry name" value="L-ORNITHINE N(5)-MONOOXYGENASE-RELATED"/>
    <property type="match status" value="1"/>
</dbReference>
<name>A0A9P9IJ94_9HYPO</name>
<dbReference type="SUPFAM" id="SSF51905">
    <property type="entry name" value="FAD/NAD(P)-binding domain"/>
    <property type="match status" value="2"/>
</dbReference>
<dbReference type="Pfam" id="PF00743">
    <property type="entry name" value="FMO-like"/>
    <property type="match status" value="1"/>
</dbReference>
<dbReference type="PROSITE" id="PS51257">
    <property type="entry name" value="PROKAR_LIPOPROTEIN"/>
    <property type="match status" value="1"/>
</dbReference>
<keyword evidence="3" id="KW-0274">FAD</keyword>
<dbReference type="PANTHER" id="PTHR42877:SF10">
    <property type="entry name" value="L-ORNITHINE N(5)-OXYGENASE"/>
    <property type="match status" value="1"/>
</dbReference>
<keyword evidence="2" id="KW-0285">Flavoprotein</keyword>
<reference evidence="5" key="1">
    <citation type="journal article" date="2021" name="Nat. Commun.">
        <title>Genetic determinants of endophytism in the Arabidopsis root mycobiome.</title>
        <authorList>
            <person name="Mesny F."/>
            <person name="Miyauchi S."/>
            <person name="Thiergart T."/>
            <person name="Pickel B."/>
            <person name="Atanasova L."/>
            <person name="Karlsson M."/>
            <person name="Huettel B."/>
            <person name="Barry K.W."/>
            <person name="Haridas S."/>
            <person name="Chen C."/>
            <person name="Bauer D."/>
            <person name="Andreopoulos W."/>
            <person name="Pangilinan J."/>
            <person name="LaButti K."/>
            <person name="Riley R."/>
            <person name="Lipzen A."/>
            <person name="Clum A."/>
            <person name="Drula E."/>
            <person name="Henrissat B."/>
            <person name="Kohler A."/>
            <person name="Grigoriev I.V."/>
            <person name="Martin F.M."/>
            <person name="Hacquard S."/>
        </authorList>
    </citation>
    <scope>NUCLEOTIDE SEQUENCE</scope>
    <source>
        <strain evidence="5">MPI-CAGE-AT-0147</strain>
    </source>
</reference>
<sequence length="529" mass="58884">MSGQGEKGQGQRHKAVIIIGGGFGGIAMACQLKRKLGCTDFCLLERQSGIGGTWRINTYPGIACDIPSPFYSLSFSQKPDWSTFFAPGKEICQYLEKVVDDFELKDKPHLDSEVCSCKWNPKTKLWEVTTRELLPGLGDLSSAERQQILETKGPSSVYLNETIWTCTLLVSAVGGLVEPAPWPANVAGKDKFQGKVIHSARWDSNADFRGKNVVVVGTGCSAAQLVPRLLESDYGASRVTQLMREPPWVVPRVTPPLGDNFYERWSPLLCSYVPTYMRAFRALVALVTELDFQLFGASRSSKRKRDNLEQKLLQHMGETVPSKYHEILTPKYSIGCKRRIYDTTWFPCLHDSRIELTTLAMESVDENSVTLRPGPKTHPTEKNLETRSVPADIIVLANGFAVSRWFHPLEVVGSKGTTLQEEFDERGGPQLYRGTALDGFPNMFFLFGPNSFTGHSSVVLGLENQVHHAIKLMRPVLAGEAETVEVKRPAVIKYNEEVQSDLKRMVWNGGGCSNWYVAPGVAIPCHTRK</sequence>
<proteinExistence type="inferred from homology"/>
<dbReference type="InterPro" id="IPR020946">
    <property type="entry name" value="Flavin_mOase-like"/>
</dbReference>
<dbReference type="GO" id="GO:0004499">
    <property type="term" value="F:N,N-dimethylaniline monooxygenase activity"/>
    <property type="evidence" value="ECO:0007669"/>
    <property type="project" value="InterPro"/>
</dbReference>
<evidence type="ECO:0000256" key="2">
    <source>
        <dbReference type="ARBA" id="ARBA00022630"/>
    </source>
</evidence>